<evidence type="ECO:0000313" key="2">
    <source>
        <dbReference type="Proteomes" id="UP000244005"/>
    </source>
</evidence>
<accession>A0A2R6X7B6</accession>
<organism evidence="1 2">
    <name type="scientific">Marchantia polymorpha</name>
    <name type="common">Common liverwort</name>
    <name type="synonym">Marchantia aquatica</name>
    <dbReference type="NCBI Taxonomy" id="3197"/>
    <lineage>
        <taxon>Eukaryota</taxon>
        <taxon>Viridiplantae</taxon>
        <taxon>Streptophyta</taxon>
        <taxon>Embryophyta</taxon>
        <taxon>Marchantiophyta</taxon>
        <taxon>Marchantiopsida</taxon>
        <taxon>Marchantiidae</taxon>
        <taxon>Marchantiales</taxon>
        <taxon>Marchantiaceae</taxon>
        <taxon>Marchantia</taxon>
    </lineage>
</organism>
<proteinExistence type="predicted"/>
<dbReference type="Proteomes" id="UP000244005">
    <property type="component" value="Unassembled WGS sequence"/>
</dbReference>
<name>A0A2R6X7B6_MARPO</name>
<keyword evidence="2" id="KW-1185">Reference proteome</keyword>
<sequence>MSSPPALQAHLLPFSPCGPRMGDLVTRWKSLTLAARPLAALPTVWLFPPSPRLGGYIPSQSSGGALCPAVDPIRRWRGPEATRFSFLAVARARPLYLAKKRTLAFSASSKKRRPCEICASRDGRPPCSEVPYYCCHVVRITGRWIAMRSNPFRPFMSSQGMYTIVYSCVSLR</sequence>
<protein>
    <submittedName>
        <fullName evidence="1">Uncharacterized protein</fullName>
    </submittedName>
</protein>
<dbReference type="AlphaFoldDB" id="A0A2R6X7B6"/>
<evidence type="ECO:0000313" key="1">
    <source>
        <dbReference type="EMBL" id="PTQ41988.1"/>
    </source>
</evidence>
<gene>
    <name evidence="1" type="ORF">MARPO_0032s0150</name>
</gene>
<dbReference type="EMBL" id="KZ772704">
    <property type="protein sequence ID" value="PTQ41988.1"/>
    <property type="molecule type" value="Genomic_DNA"/>
</dbReference>
<reference evidence="2" key="1">
    <citation type="journal article" date="2017" name="Cell">
        <title>Insights into land plant evolution garnered from the Marchantia polymorpha genome.</title>
        <authorList>
            <person name="Bowman J.L."/>
            <person name="Kohchi T."/>
            <person name="Yamato K.T."/>
            <person name="Jenkins J."/>
            <person name="Shu S."/>
            <person name="Ishizaki K."/>
            <person name="Yamaoka S."/>
            <person name="Nishihama R."/>
            <person name="Nakamura Y."/>
            <person name="Berger F."/>
            <person name="Adam C."/>
            <person name="Aki S.S."/>
            <person name="Althoff F."/>
            <person name="Araki T."/>
            <person name="Arteaga-Vazquez M.A."/>
            <person name="Balasubrmanian S."/>
            <person name="Barry K."/>
            <person name="Bauer D."/>
            <person name="Boehm C.R."/>
            <person name="Briginshaw L."/>
            <person name="Caballero-Perez J."/>
            <person name="Catarino B."/>
            <person name="Chen F."/>
            <person name="Chiyoda S."/>
            <person name="Chovatia M."/>
            <person name="Davies K.M."/>
            <person name="Delmans M."/>
            <person name="Demura T."/>
            <person name="Dierschke T."/>
            <person name="Dolan L."/>
            <person name="Dorantes-Acosta A.E."/>
            <person name="Eklund D.M."/>
            <person name="Florent S.N."/>
            <person name="Flores-Sandoval E."/>
            <person name="Fujiyama A."/>
            <person name="Fukuzawa H."/>
            <person name="Galik B."/>
            <person name="Grimanelli D."/>
            <person name="Grimwood J."/>
            <person name="Grossniklaus U."/>
            <person name="Hamada T."/>
            <person name="Haseloff J."/>
            <person name="Hetherington A.J."/>
            <person name="Higo A."/>
            <person name="Hirakawa Y."/>
            <person name="Hundley H.N."/>
            <person name="Ikeda Y."/>
            <person name="Inoue K."/>
            <person name="Inoue S.I."/>
            <person name="Ishida S."/>
            <person name="Jia Q."/>
            <person name="Kakita M."/>
            <person name="Kanazawa T."/>
            <person name="Kawai Y."/>
            <person name="Kawashima T."/>
            <person name="Kennedy M."/>
            <person name="Kinose K."/>
            <person name="Kinoshita T."/>
            <person name="Kohara Y."/>
            <person name="Koide E."/>
            <person name="Komatsu K."/>
            <person name="Kopischke S."/>
            <person name="Kubo M."/>
            <person name="Kyozuka J."/>
            <person name="Lagercrantz U."/>
            <person name="Lin S.S."/>
            <person name="Lindquist E."/>
            <person name="Lipzen A.M."/>
            <person name="Lu C.W."/>
            <person name="De Luna E."/>
            <person name="Martienssen R.A."/>
            <person name="Minamino N."/>
            <person name="Mizutani M."/>
            <person name="Mizutani M."/>
            <person name="Mochizuki N."/>
            <person name="Monte I."/>
            <person name="Mosher R."/>
            <person name="Nagasaki H."/>
            <person name="Nakagami H."/>
            <person name="Naramoto S."/>
            <person name="Nishitani K."/>
            <person name="Ohtani M."/>
            <person name="Okamoto T."/>
            <person name="Okumura M."/>
            <person name="Phillips J."/>
            <person name="Pollak B."/>
            <person name="Reinders A."/>
            <person name="Rovekamp M."/>
            <person name="Sano R."/>
            <person name="Sawa S."/>
            <person name="Schmid M.W."/>
            <person name="Shirakawa M."/>
            <person name="Solano R."/>
            <person name="Spunde A."/>
            <person name="Suetsugu N."/>
            <person name="Sugano S."/>
            <person name="Sugiyama A."/>
            <person name="Sun R."/>
            <person name="Suzuki Y."/>
            <person name="Takenaka M."/>
            <person name="Takezawa D."/>
            <person name="Tomogane H."/>
            <person name="Tsuzuki M."/>
            <person name="Ueda T."/>
            <person name="Umeda M."/>
            <person name="Ward J.M."/>
            <person name="Watanabe Y."/>
            <person name="Yazaki K."/>
            <person name="Yokoyama R."/>
            <person name="Yoshitake Y."/>
            <person name="Yotsui I."/>
            <person name="Zachgo S."/>
            <person name="Schmutz J."/>
        </authorList>
    </citation>
    <scope>NUCLEOTIDE SEQUENCE [LARGE SCALE GENOMIC DNA]</scope>
    <source>
        <strain evidence="2">Tak-1</strain>
    </source>
</reference>
<dbReference type="Gramene" id="Mp5g14580.1">
    <property type="protein sequence ID" value="Mp5g14580.1.cds1"/>
    <property type="gene ID" value="Mp5g14580"/>
</dbReference>